<dbReference type="AlphaFoldDB" id="A0AAP2D6V4"/>
<sequence>MGVSISLFERSHWAAVSEIYGLGIATGNATFETTVPDFDSWLKKFHAHLLWVAIDNGVVVGWAGLQPVSVREVYRGVVEVTIYVHPGHAGKGIGTTLMRHLVEQSEAAGIWTLYASIFPENTASIKLHEAAGFREIGYRERIAQMDGKWRNTVLFERRSEIVGI</sequence>
<reference evidence="4 5" key="1">
    <citation type="submission" date="2021-05" db="EMBL/GenBank/DDBJ databases">
        <title>A Polyphasic approach of four new species of the genus Ohtaekwangia: Ohtaekwangia histidinii sp. nov., Ohtaekwangia cretensis sp. nov., Ohtaekwangia indiensis sp. nov., Ohtaekwangia reichenbachii sp. nov. from diverse environment.</title>
        <authorList>
            <person name="Octaviana S."/>
        </authorList>
    </citation>
    <scope>NUCLEOTIDE SEQUENCE [LARGE SCALE GENOMIC DNA]</scope>
    <source>
        <strain evidence="4 5">PWU37</strain>
    </source>
</reference>
<feature type="domain" description="N-acetyltransferase" evidence="3">
    <location>
        <begin position="3"/>
        <end position="156"/>
    </location>
</feature>
<keyword evidence="5" id="KW-1185">Reference proteome</keyword>
<keyword evidence="1" id="KW-0808">Transferase</keyword>
<evidence type="ECO:0000256" key="2">
    <source>
        <dbReference type="ARBA" id="ARBA00023315"/>
    </source>
</evidence>
<evidence type="ECO:0000259" key="3">
    <source>
        <dbReference type="PROSITE" id="PS51186"/>
    </source>
</evidence>
<dbReference type="Pfam" id="PF00583">
    <property type="entry name" value="Acetyltransf_1"/>
    <property type="match status" value="1"/>
</dbReference>
<name>A0AAP2D6V4_9BACT</name>
<gene>
    <name evidence="4" type="ORF">KK078_06375</name>
</gene>
<dbReference type="RefSeq" id="WP_254089412.1">
    <property type="nucleotide sequence ID" value="NZ_JAHESC010000006.1"/>
</dbReference>
<dbReference type="PROSITE" id="PS51186">
    <property type="entry name" value="GNAT"/>
    <property type="match status" value="1"/>
</dbReference>
<dbReference type="Proteomes" id="UP001319180">
    <property type="component" value="Unassembled WGS sequence"/>
</dbReference>
<evidence type="ECO:0000256" key="1">
    <source>
        <dbReference type="ARBA" id="ARBA00022679"/>
    </source>
</evidence>
<dbReference type="PANTHER" id="PTHR43072:SF23">
    <property type="entry name" value="UPF0039 PROTEIN C11D3.02C"/>
    <property type="match status" value="1"/>
</dbReference>
<dbReference type="InterPro" id="IPR016181">
    <property type="entry name" value="Acyl_CoA_acyltransferase"/>
</dbReference>
<dbReference type="InterPro" id="IPR000182">
    <property type="entry name" value="GNAT_dom"/>
</dbReference>
<comment type="caution">
    <text evidence="4">The sequence shown here is derived from an EMBL/GenBank/DDBJ whole genome shotgun (WGS) entry which is preliminary data.</text>
</comment>
<organism evidence="4 5">
    <name type="scientific">Dawidia soli</name>
    <dbReference type="NCBI Taxonomy" id="2782352"/>
    <lineage>
        <taxon>Bacteria</taxon>
        <taxon>Pseudomonadati</taxon>
        <taxon>Bacteroidota</taxon>
        <taxon>Cytophagia</taxon>
        <taxon>Cytophagales</taxon>
        <taxon>Chryseotaleaceae</taxon>
        <taxon>Dawidia</taxon>
    </lineage>
</organism>
<dbReference type="GO" id="GO:0016747">
    <property type="term" value="F:acyltransferase activity, transferring groups other than amino-acyl groups"/>
    <property type="evidence" value="ECO:0007669"/>
    <property type="project" value="InterPro"/>
</dbReference>
<dbReference type="CDD" id="cd04301">
    <property type="entry name" value="NAT_SF"/>
    <property type="match status" value="1"/>
</dbReference>
<dbReference type="EMBL" id="JAHESC010000006">
    <property type="protein sequence ID" value="MBT1686174.1"/>
    <property type="molecule type" value="Genomic_DNA"/>
</dbReference>
<keyword evidence="2" id="KW-0012">Acyltransferase</keyword>
<evidence type="ECO:0000313" key="4">
    <source>
        <dbReference type="EMBL" id="MBT1686174.1"/>
    </source>
</evidence>
<dbReference type="SUPFAM" id="SSF55729">
    <property type="entry name" value="Acyl-CoA N-acyltransferases (Nat)"/>
    <property type="match status" value="1"/>
</dbReference>
<protein>
    <submittedName>
        <fullName evidence="4">GNAT family N-acetyltransferase</fullName>
    </submittedName>
</protein>
<proteinExistence type="predicted"/>
<accession>A0AAP2D6V4</accession>
<dbReference type="PANTHER" id="PTHR43072">
    <property type="entry name" value="N-ACETYLTRANSFERASE"/>
    <property type="match status" value="1"/>
</dbReference>
<dbReference type="Gene3D" id="3.40.630.30">
    <property type="match status" value="1"/>
</dbReference>
<evidence type="ECO:0000313" key="5">
    <source>
        <dbReference type="Proteomes" id="UP001319180"/>
    </source>
</evidence>